<keyword evidence="1 9" id="KW-0560">Oxidoreductase</keyword>
<dbReference type="InterPro" id="IPR036291">
    <property type="entry name" value="NAD(P)-bd_dom_sf"/>
</dbReference>
<evidence type="ECO:0000256" key="8">
    <source>
        <dbReference type="ARBA" id="ARBA00073362"/>
    </source>
</evidence>
<evidence type="ECO:0000256" key="7">
    <source>
        <dbReference type="ARBA" id="ARBA00066674"/>
    </source>
</evidence>
<evidence type="ECO:0000259" key="10">
    <source>
        <dbReference type="Pfam" id="PF00389"/>
    </source>
</evidence>
<feature type="domain" description="D-isomer specific 2-hydroxyacid dehydrogenase NAD-binding" evidence="11">
    <location>
        <begin position="110"/>
        <end position="288"/>
    </location>
</feature>
<evidence type="ECO:0000256" key="4">
    <source>
        <dbReference type="ARBA" id="ARBA00052769"/>
    </source>
</evidence>
<dbReference type="SUPFAM" id="SSF52283">
    <property type="entry name" value="Formate/glycerate dehydrogenase catalytic domain-like"/>
    <property type="match status" value="1"/>
</dbReference>
<dbReference type="PROSITE" id="PS00671">
    <property type="entry name" value="D_2_HYDROXYACID_DH_3"/>
    <property type="match status" value="1"/>
</dbReference>
<evidence type="ECO:0000313" key="12">
    <source>
        <dbReference type="EMBL" id="MBC8335157.1"/>
    </source>
</evidence>
<dbReference type="InterPro" id="IPR050223">
    <property type="entry name" value="D-isomer_2-hydroxyacid_DH"/>
</dbReference>
<evidence type="ECO:0000256" key="1">
    <source>
        <dbReference type="ARBA" id="ARBA00023002"/>
    </source>
</evidence>
<dbReference type="EC" id="1.1.1.81" evidence="7"/>
<comment type="similarity">
    <text evidence="5">Belongs to the D-isomer specific 2-hydroxyacid dehydrogenase family. GhrB subfamily.</text>
</comment>
<accession>A0A8J6TJ59</accession>
<dbReference type="EMBL" id="JACNJN010000092">
    <property type="protein sequence ID" value="MBC8335157.1"/>
    <property type="molecule type" value="Genomic_DNA"/>
</dbReference>
<dbReference type="SUPFAM" id="SSF51735">
    <property type="entry name" value="NAD(P)-binding Rossmann-fold domains"/>
    <property type="match status" value="1"/>
</dbReference>
<evidence type="ECO:0000256" key="2">
    <source>
        <dbReference type="ARBA" id="ARBA00051801"/>
    </source>
</evidence>
<dbReference type="Pfam" id="PF02826">
    <property type="entry name" value="2-Hacid_dh_C"/>
    <property type="match status" value="1"/>
</dbReference>
<name>A0A8J6TJ59_9CHLR</name>
<comment type="catalytic activity">
    <reaction evidence="2">
        <text>(R)-glycerate + NAD(+) = 3-hydroxypyruvate + NADH + H(+)</text>
        <dbReference type="Rhea" id="RHEA:17905"/>
        <dbReference type="ChEBI" id="CHEBI:15378"/>
        <dbReference type="ChEBI" id="CHEBI:16659"/>
        <dbReference type="ChEBI" id="CHEBI:17180"/>
        <dbReference type="ChEBI" id="CHEBI:57540"/>
        <dbReference type="ChEBI" id="CHEBI:57945"/>
        <dbReference type="EC" id="1.1.1.81"/>
    </reaction>
</comment>
<protein>
    <recommendedName>
        <fullName evidence="8">Glyoxylate/hydroxypyruvate reductase B</fullName>
        <ecNumber evidence="6">1.1.1.79</ecNumber>
        <ecNumber evidence="7">1.1.1.81</ecNumber>
    </recommendedName>
</protein>
<comment type="caution">
    <text evidence="12">The sequence shown here is derived from an EMBL/GenBank/DDBJ whole genome shotgun (WGS) entry which is preliminary data.</text>
</comment>
<sequence>MIDPLVILTHPLPQEWIVTLEGHVRLVVGTEGFPGVSPELLEYLPEAEGILSLLTARMDGRLLDLAPKLRVVSNMAVGVDNIDIPYCTVRGIPVGHTPSVLTDATADLTMAILLSAARRLPESARDAREGRWGIWSPTGWLGADLRGATLGIVGMGKIGRAVATRAYGFGLRLVYADPAQYPELDAAYSALRIPFDELLQTSDFVSLHCPLNESTRGLMDASALKMMKPSAILINAARGPVVDSVALVHALTEGWISAAALDVTDPEPLPATHPLFELENCLIVPHIGSATIGARRRMAEIACENLLAGLAGERLPHCFNPDCDDNKSGLPSR</sequence>
<dbReference type="PROSITE" id="PS00670">
    <property type="entry name" value="D_2_HYDROXYACID_DH_2"/>
    <property type="match status" value="1"/>
</dbReference>
<comment type="catalytic activity">
    <reaction evidence="3">
        <text>(R)-glycerate + NADP(+) = 3-hydroxypyruvate + NADPH + H(+)</text>
        <dbReference type="Rhea" id="RHEA:18657"/>
        <dbReference type="ChEBI" id="CHEBI:15378"/>
        <dbReference type="ChEBI" id="CHEBI:16659"/>
        <dbReference type="ChEBI" id="CHEBI:17180"/>
        <dbReference type="ChEBI" id="CHEBI:57783"/>
        <dbReference type="ChEBI" id="CHEBI:58349"/>
        <dbReference type="EC" id="1.1.1.81"/>
    </reaction>
</comment>
<dbReference type="Gene3D" id="3.40.50.720">
    <property type="entry name" value="NAD(P)-binding Rossmann-like Domain"/>
    <property type="match status" value="2"/>
</dbReference>
<dbReference type="EC" id="1.1.1.79" evidence="6"/>
<dbReference type="GO" id="GO:0005829">
    <property type="term" value="C:cytosol"/>
    <property type="evidence" value="ECO:0007669"/>
    <property type="project" value="TreeGrafter"/>
</dbReference>
<evidence type="ECO:0000259" key="11">
    <source>
        <dbReference type="Pfam" id="PF02826"/>
    </source>
</evidence>
<dbReference type="CDD" id="cd05301">
    <property type="entry name" value="GDH"/>
    <property type="match status" value="1"/>
</dbReference>
<organism evidence="12 13">
    <name type="scientific">Candidatus Desulfolinea nitratireducens</name>
    <dbReference type="NCBI Taxonomy" id="2841698"/>
    <lineage>
        <taxon>Bacteria</taxon>
        <taxon>Bacillati</taxon>
        <taxon>Chloroflexota</taxon>
        <taxon>Anaerolineae</taxon>
        <taxon>Anaerolineales</taxon>
        <taxon>Anaerolineales incertae sedis</taxon>
        <taxon>Candidatus Desulfolinea</taxon>
    </lineage>
</organism>
<proteinExistence type="inferred from homology"/>
<dbReference type="GO" id="GO:0016618">
    <property type="term" value="F:hydroxypyruvate reductase [NAD(P)H] activity"/>
    <property type="evidence" value="ECO:0007669"/>
    <property type="project" value="UniProtKB-EC"/>
</dbReference>
<gene>
    <name evidence="12" type="ORF">H8E29_07835</name>
</gene>
<dbReference type="InterPro" id="IPR006139">
    <property type="entry name" value="D-isomer_2_OHA_DH_cat_dom"/>
</dbReference>
<evidence type="ECO:0000256" key="5">
    <source>
        <dbReference type="ARBA" id="ARBA00061278"/>
    </source>
</evidence>
<dbReference type="PANTHER" id="PTHR10996">
    <property type="entry name" value="2-HYDROXYACID DEHYDROGENASE-RELATED"/>
    <property type="match status" value="1"/>
</dbReference>
<evidence type="ECO:0000256" key="3">
    <source>
        <dbReference type="ARBA" id="ARBA00052239"/>
    </source>
</evidence>
<evidence type="ECO:0000256" key="6">
    <source>
        <dbReference type="ARBA" id="ARBA00066661"/>
    </source>
</evidence>
<dbReference type="Pfam" id="PF00389">
    <property type="entry name" value="2-Hacid_dh"/>
    <property type="match status" value="1"/>
</dbReference>
<dbReference type="PANTHER" id="PTHR10996:SF257">
    <property type="entry name" value="GLYOXYLATE REDUCTASE 1"/>
    <property type="match status" value="1"/>
</dbReference>
<feature type="domain" description="D-isomer specific 2-hydroxyacid dehydrogenase catalytic" evidence="10">
    <location>
        <begin position="7"/>
        <end position="320"/>
    </location>
</feature>
<dbReference type="AlphaFoldDB" id="A0A8J6TJ59"/>
<dbReference type="FunFam" id="3.40.50.720:FF:000026">
    <property type="entry name" value="Glyoxylate/hydroxypyruvate reductase B"/>
    <property type="match status" value="1"/>
</dbReference>
<reference evidence="12 13" key="1">
    <citation type="submission" date="2020-08" db="EMBL/GenBank/DDBJ databases">
        <title>Bridging the membrane lipid divide: bacteria of the FCB group superphylum have the potential to synthesize archaeal ether lipids.</title>
        <authorList>
            <person name="Villanueva L."/>
            <person name="Von Meijenfeldt F.A.B."/>
            <person name="Westbye A.B."/>
            <person name="Yadav S."/>
            <person name="Hopmans E.C."/>
            <person name="Dutilh B.E."/>
            <person name="Sinninghe Damste J.S."/>
        </authorList>
    </citation>
    <scope>NUCLEOTIDE SEQUENCE [LARGE SCALE GENOMIC DNA]</scope>
    <source>
        <strain evidence="12">NIOZ-UU36</strain>
    </source>
</reference>
<evidence type="ECO:0000313" key="13">
    <source>
        <dbReference type="Proteomes" id="UP000614469"/>
    </source>
</evidence>
<dbReference type="GO" id="GO:0030267">
    <property type="term" value="F:glyoxylate reductase (NADPH) activity"/>
    <property type="evidence" value="ECO:0007669"/>
    <property type="project" value="UniProtKB-EC"/>
</dbReference>
<dbReference type="GO" id="GO:0051287">
    <property type="term" value="F:NAD binding"/>
    <property type="evidence" value="ECO:0007669"/>
    <property type="project" value="InterPro"/>
</dbReference>
<evidence type="ECO:0000256" key="9">
    <source>
        <dbReference type="RuleBase" id="RU003719"/>
    </source>
</evidence>
<comment type="catalytic activity">
    <reaction evidence="4">
        <text>glycolate + NADP(+) = glyoxylate + NADPH + H(+)</text>
        <dbReference type="Rhea" id="RHEA:10992"/>
        <dbReference type="ChEBI" id="CHEBI:15378"/>
        <dbReference type="ChEBI" id="CHEBI:29805"/>
        <dbReference type="ChEBI" id="CHEBI:36655"/>
        <dbReference type="ChEBI" id="CHEBI:57783"/>
        <dbReference type="ChEBI" id="CHEBI:58349"/>
        <dbReference type="EC" id="1.1.1.79"/>
    </reaction>
</comment>
<dbReference type="Proteomes" id="UP000614469">
    <property type="component" value="Unassembled WGS sequence"/>
</dbReference>
<dbReference type="InterPro" id="IPR006140">
    <property type="entry name" value="D-isomer_DH_NAD-bd"/>
</dbReference>
<dbReference type="InterPro" id="IPR029753">
    <property type="entry name" value="D-isomer_DH_CS"/>
</dbReference>